<feature type="chain" id="PRO_5043017602" description="Secreted protein" evidence="1">
    <location>
        <begin position="20"/>
        <end position="70"/>
    </location>
</feature>
<name>A0AAQ4FAD5_AMBAM</name>
<accession>A0AAQ4FAD5</accession>
<evidence type="ECO:0000313" key="2">
    <source>
        <dbReference type="EMBL" id="KAK8783588.1"/>
    </source>
</evidence>
<dbReference type="AlphaFoldDB" id="A0AAQ4FAD5"/>
<reference evidence="2 3" key="1">
    <citation type="journal article" date="2023" name="Arcadia Sci">
        <title>De novo assembly of a long-read Amblyomma americanum tick genome.</title>
        <authorList>
            <person name="Chou S."/>
            <person name="Poskanzer K.E."/>
            <person name="Rollins M."/>
            <person name="Thuy-Boun P.S."/>
        </authorList>
    </citation>
    <scope>NUCLEOTIDE SEQUENCE [LARGE SCALE GENOMIC DNA]</scope>
    <source>
        <strain evidence="2">F_SG_1</strain>
        <tissue evidence="2">Salivary glands</tissue>
    </source>
</reference>
<evidence type="ECO:0008006" key="4">
    <source>
        <dbReference type="Google" id="ProtNLM"/>
    </source>
</evidence>
<feature type="signal peptide" evidence="1">
    <location>
        <begin position="1"/>
        <end position="19"/>
    </location>
</feature>
<organism evidence="2 3">
    <name type="scientific">Amblyomma americanum</name>
    <name type="common">Lone star tick</name>
    <dbReference type="NCBI Taxonomy" id="6943"/>
    <lineage>
        <taxon>Eukaryota</taxon>
        <taxon>Metazoa</taxon>
        <taxon>Ecdysozoa</taxon>
        <taxon>Arthropoda</taxon>
        <taxon>Chelicerata</taxon>
        <taxon>Arachnida</taxon>
        <taxon>Acari</taxon>
        <taxon>Parasitiformes</taxon>
        <taxon>Ixodida</taxon>
        <taxon>Ixodoidea</taxon>
        <taxon>Ixodidae</taxon>
        <taxon>Amblyomminae</taxon>
        <taxon>Amblyomma</taxon>
    </lineage>
</organism>
<feature type="non-terminal residue" evidence="2">
    <location>
        <position position="70"/>
    </location>
</feature>
<protein>
    <recommendedName>
        <fullName evidence="4">Secreted protein</fullName>
    </recommendedName>
</protein>
<evidence type="ECO:0000256" key="1">
    <source>
        <dbReference type="SAM" id="SignalP"/>
    </source>
</evidence>
<dbReference type="Proteomes" id="UP001321473">
    <property type="component" value="Unassembled WGS sequence"/>
</dbReference>
<proteinExistence type="predicted"/>
<keyword evidence="3" id="KW-1185">Reference proteome</keyword>
<keyword evidence="1" id="KW-0732">Signal</keyword>
<gene>
    <name evidence="2" type="ORF">V5799_010047</name>
</gene>
<evidence type="ECO:0000313" key="3">
    <source>
        <dbReference type="Proteomes" id="UP001321473"/>
    </source>
</evidence>
<sequence>MLALVCIAALLLGAGDVEANPGLKLDDVLTLLNKFQNENEEYFSSTKTTLDEVKKGIEDLKERVSAIERS</sequence>
<dbReference type="EMBL" id="JARKHS020005392">
    <property type="protein sequence ID" value="KAK8783588.1"/>
    <property type="molecule type" value="Genomic_DNA"/>
</dbReference>
<comment type="caution">
    <text evidence="2">The sequence shown here is derived from an EMBL/GenBank/DDBJ whole genome shotgun (WGS) entry which is preliminary data.</text>
</comment>